<evidence type="ECO:0000313" key="3">
    <source>
        <dbReference type="Proteomes" id="UP000002676"/>
    </source>
</evidence>
<dbReference type="InterPro" id="IPR046787">
    <property type="entry name" value="DnaT_2"/>
</dbReference>
<dbReference type="Proteomes" id="UP000002676">
    <property type="component" value="Chromosome"/>
</dbReference>
<organism evidence="2 3">
    <name type="scientific">Bordetella pertussis (strain Tohama I / ATCC BAA-589 / NCTC 13251)</name>
    <dbReference type="NCBI Taxonomy" id="257313"/>
    <lineage>
        <taxon>Bacteria</taxon>
        <taxon>Pseudomonadati</taxon>
        <taxon>Pseudomonadota</taxon>
        <taxon>Betaproteobacteria</taxon>
        <taxon>Burkholderiales</taxon>
        <taxon>Alcaligenaceae</taxon>
        <taxon>Bordetella</taxon>
    </lineage>
</organism>
<feature type="domain" description="Putative DnaT-like" evidence="1">
    <location>
        <begin position="17"/>
        <end position="175"/>
    </location>
</feature>
<accession>Q7VTX2</accession>
<dbReference type="Pfam" id="PF20557">
    <property type="entry name" value="DnaT_2"/>
    <property type="match status" value="1"/>
</dbReference>
<reference evidence="2 3" key="1">
    <citation type="journal article" date="2003" name="Nat. Genet.">
        <title>Comparative analysis of the genome sequences of Bordetella pertussis, Bordetella parapertussis and Bordetella bronchiseptica.</title>
        <authorList>
            <person name="Parkhill J."/>
            <person name="Sebaihia M."/>
            <person name="Preston A."/>
            <person name="Murphy L.D."/>
            <person name="Thomson N.R."/>
            <person name="Harris D.E."/>
            <person name="Holden M.T.G."/>
            <person name="Churcher C.M."/>
            <person name="Bentley S.D."/>
            <person name="Mungall K.L."/>
            <person name="Cerdeno-Tarraga A.-M."/>
            <person name="Temple L."/>
            <person name="James K.D."/>
            <person name="Harris B."/>
            <person name="Quail M.A."/>
            <person name="Achtman M."/>
            <person name="Atkin R."/>
            <person name="Baker S."/>
            <person name="Basham D."/>
            <person name="Bason N."/>
            <person name="Cherevach I."/>
            <person name="Chillingworth T."/>
            <person name="Collins M."/>
            <person name="Cronin A."/>
            <person name="Davis P."/>
            <person name="Doggett J."/>
            <person name="Feltwell T."/>
            <person name="Goble A."/>
            <person name="Hamlin N."/>
            <person name="Hauser H."/>
            <person name="Holroyd S."/>
            <person name="Jagels K."/>
            <person name="Leather S."/>
            <person name="Moule S."/>
            <person name="Norberczak H."/>
            <person name="O'Neil S."/>
            <person name="Ormond D."/>
            <person name="Price C."/>
            <person name="Rabbinowitsch E."/>
            <person name="Rutter S."/>
            <person name="Sanders M."/>
            <person name="Saunders D."/>
            <person name="Seeger K."/>
            <person name="Sharp S."/>
            <person name="Simmonds M."/>
            <person name="Skelton J."/>
            <person name="Squares R."/>
            <person name="Squares S."/>
            <person name="Stevens K."/>
            <person name="Unwin L."/>
            <person name="Whitehead S."/>
            <person name="Barrell B.G."/>
            <person name="Maskell D.J."/>
        </authorList>
    </citation>
    <scope>NUCLEOTIDE SEQUENCE [LARGE SCALE GENOMIC DNA]</scope>
    <source>
        <strain evidence="2 3">Tohama I / ATCC BAA-589 / NCTC 13251</strain>
    </source>
</reference>
<dbReference type="KEGG" id="bpe:BP3375"/>
<keyword evidence="3" id="KW-1185">Reference proteome</keyword>
<evidence type="ECO:0000313" key="2">
    <source>
        <dbReference type="EMBL" id="CAE43639.1"/>
    </source>
</evidence>
<gene>
    <name evidence="2" type="ordered locus">BP3375</name>
</gene>
<dbReference type="PaxDb" id="257313-BP3375"/>
<dbReference type="STRING" id="257313.BP3375"/>
<evidence type="ECO:0000259" key="1">
    <source>
        <dbReference type="Pfam" id="PF20557"/>
    </source>
</evidence>
<dbReference type="AlphaFoldDB" id="Q7VTX2"/>
<dbReference type="PATRIC" id="fig|257313.5.peg.3656"/>
<protein>
    <recommendedName>
        <fullName evidence="1">Putative DnaT-like domain-containing protein</fullName>
    </recommendedName>
</protein>
<name>Q7VTX2_BORPE</name>
<proteinExistence type="predicted"/>
<dbReference type="eggNOG" id="ENOG5032Z46">
    <property type="taxonomic scope" value="Bacteria"/>
</dbReference>
<dbReference type="EMBL" id="BX640421">
    <property type="protein sequence ID" value="CAE43639.1"/>
    <property type="molecule type" value="Genomic_DNA"/>
</dbReference>
<sequence>MPLLTRGFPSACGDIPMPLIVEDGTGLPNADSYVSVADCQAYAAAHGLAFAGEEAALEAALRNSALYLDGEYTYRGERATDTQALEWPRTVATGVPREVVNACCELAARALTGPLWQDVSSTTAGAAIEKTVGPITTKYASAAGARNDGQTRYAGVAAMLRRWLSSYGSSVKLVRC</sequence>
<dbReference type="HOGENOM" id="CLU_130962_0_0_4"/>